<dbReference type="EMBL" id="CP136986">
    <property type="protein sequence ID" value="WOS77130.1"/>
    <property type="molecule type" value="Genomic_DNA"/>
</dbReference>
<gene>
    <name evidence="4" type="ORF">ALP65_03731</name>
    <name evidence="3" type="ORF">GNQ48_16140</name>
    <name evidence="5" type="ORF">L4V69_32345</name>
    <name evidence="2" type="ORF">PAERUG_P19_London_7_VIM_2_05_10_02490</name>
</gene>
<evidence type="ECO:0000313" key="7">
    <source>
        <dbReference type="Proteomes" id="UP000270834"/>
    </source>
</evidence>
<evidence type="ECO:0000313" key="6">
    <source>
        <dbReference type="Proteomes" id="UP000045039"/>
    </source>
</evidence>
<organism evidence="4 7">
    <name type="scientific">Pseudomonas aeruginosa</name>
    <dbReference type="NCBI Taxonomy" id="287"/>
    <lineage>
        <taxon>Bacteria</taxon>
        <taxon>Pseudomonadati</taxon>
        <taxon>Pseudomonadota</taxon>
        <taxon>Gammaproteobacteria</taxon>
        <taxon>Pseudomonadales</taxon>
        <taxon>Pseudomonadaceae</taxon>
        <taxon>Pseudomonas</taxon>
    </lineage>
</organism>
<dbReference type="GeneID" id="77223143"/>
<dbReference type="AlphaFoldDB" id="A0A081HQ94"/>
<dbReference type="Proteomes" id="UP001297540">
    <property type="component" value="Chromosome"/>
</dbReference>
<dbReference type="OMA" id="MQRIYEP"/>
<reference evidence="2" key="1">
    <citation type="submission" date="2015-06" db="EMBL/GenBank/DDBJ databases">
        <authorList>
            <person name="Radhakrishnan R."/>
            <person name="Underwood A."/>
            <person name="Al-Shahib A."/>
        </authorList>
    </citation>
    <scope>NUCLEOTIDE SEQUENCE</scope>
    <source>
        <strain evidence="2">P19_London_7_VIM_2_05_10</strain>
    </source>
</reference>
<evidence type="ECO:0000313" key="8">
    <source>
        <dbReference type="Proteomes" id="UP000433532"/>
    </source>
</evidence>
<dbReference type="Proteomes" id="UP000270834">
    <property type="component" value="Unassembled WGS sequence"/>
</dbReference>
<reference evidence="3 8" key="4">
    <citation type="submission" date="2019-11" db="EMBL/GenBank/DDBJ databases">
        <title>Genomes of ocular Pseudomonas aeruginosa isolates.</title>
        <authorList>
            <person name="Khan M."/>
            <person name="Rice S.A."/>
            <person name="Willcox M.D.P."/>
            <person name="Stapleton F."/>
        </authorList>
    </citation>
    <scope>NUCLEOTIDE SEQUENCE [LARGE SCALE GENOMIC DNA]</scope>
    <source>
        <strain evidence="3 8">PA221</strain>
    </source>
</reference>
<dbReference type="KEGG" id="paeb:NCGM1900_2482"/>
<evidence type="ECO:0000313" key="2">
    <source>
        <dbReference type="EMBL" id="CRO77900.1"/>
    </source>
</evidence>
<accession>A0A081HQ94</accession>
<proteinExistence type="predicted"/>
<dbReference type="Pfam" id="PF09413">
    <property type="entry name" value="DUF2007"/>
    <property type="match status" value="1"/>
</dbReference>
<reference evidence="5" key="6">
    <citation type="submission" date="2023-10" db="EMBL/GenBank/DDBJ databases">
        <title>Pathogen: clinical or host-associated sample.</title>
        <authorList>
            <person name="Hergert J."/>
            <person name="Casey R."/>
            <person name="Wagner J."/>
            <person name="Young E.L."/>
            <person name="Oakeson K.F."/>
        </authorList>
    </citation>
    <scope>NUCLEOTIDE SEQUENCE</scope>
    <source>
        <strain evidence="5">2021CK-01020</strain>
    </source>
</reference>
<dbReference type="InterPro" id="IPR011322">
    <property type="entry name" value="N-reg_PII-like_a/b"/>
</dbReference>
<protein>
    <submittedName>
        <fullName evidence="3">DUF2007 domain-containing protein</fullName>
    </submittedName>
</protein>
<evidence type="ECO:0000259" key="1">
    <source>
        <dbReference type="Pfam" id="PF09413"/>
    </source>
</evidence>
<evidence type="ECO:0000313" key="3">
    <source>
        <dbReference type="EMBL" id="MUI36540.1"/>
    </source>
</evidence>
<name>A0A081HQ94_PSEAI</name>
<dbReference type="Proteomes" id="UP000433532">
    <property type="component" value="Unassembled WGS sequence"/>
</dbReference>
<dbReference type="SUPFAM" id="SSF54913">
    <property type="entry name" value="GlnB-like"/>
    <property type="match status" value="1"/>
</dbReference>
<reference evidence="4 7" key="3">
    <citation type="submission" date="2018-08" db="EMBL/GenBank/DDBJ databases">
        <title>Recombination of ecologically and evolutionarily significant loci maintains genetic cohesion in the Pseudomonas syringae species complex.</title>
        <authorList>
            <person name="Dillon M."/>
            <person name="Thakur S."/>
            <person name="Almeida R.N.D."/>
            <person name="Weir B.S."/>
            <person name="Guttman D.S."/>
        </authorList>
    </citation>
    <scope>NUCLEOTIDE SEQUENCE [LARGE SCALE GENOMIC DNA]</scope>
    <source>
        <strain evidence="4 7">ICMP 7846</strain>
    </source>
</reference>
<dbReference type="eggNOG" id="ENOG5033DJM">
    <property type="taxonomic scope" value="Bacteria"/>
</dbReference>
<accession>A0A1S1BWW0</accession>
<sequence length="87" mass="9044">MQRVYEPADLLEAEMLVGMLASEGIAAHVSGRHLVGAIGELPPGGLLALLVADEQTERARELILAYNAAAPLAEEPPEPCGPGSLLC</sequence>
<reference evidence="5" key="5">
    <citation type="submission" date="2023-06" db="EMBL/GenBank/DDBJ databases">
        <authorList>
            <consortium name="Clinical and Environmental Microbiology Branch: Whole genome sequencing antimicrobial resistance pathogens in the healthcare setting"/>
        </authorList>
    </citation>
    <scope>NUCLEOTIDE SEQUENCE</scope>
    <source>
        <strain evidence="5">2021CK-01020</strain>
    </source>
</reference>
<evidence type="ECO:0000313" key="5">
    <source>
        <dbReference type="EMBL" id="WOS77130.1"/>
    </source>
</evidence>
<feature type="domain" description="DUF2007" evidence="1">
    <location>
        <begin position="1"/>
        <end position="63"/>
    </location>
</feature>
<dbReference type="Gene3D" id="3.30.70.790">
    <property type="entry name" value="UreE, C-terminal domain"/>
    <property type="match status" value="1"/>
</dbReference>
<dbReference type="EMBL" id="RBSQ01001326">
    <property type="protein sequence ID" value="RMS45405.1"/>
    <property type="molecule type" value="Genomic_DNA"/>
</dbReference>
<dbReference type="EMBL" id="CVVU01000166">
    <property type="protein sequence ID" value="CRO77900.1"/>
    <property type="molecule type" value="Genomic_DNA"/>
</dbReference>
<reference evidence="6" key="2">
    <citation type="submission" date="2015-06" db="EMBL/GenBank/DDBJ databases">
        <authorList>
            <person name="Radhakrishnan Rajesh"/>
            <person name="Underwood Anthony"/>
            <person name="Al-Shahib Ali"/>
        </authorList>
    </citation>
    <scope>NUCLEOTIDE SEQUENCE [LARGE SCALE GENOMIC DNA]</scope>
    <source>
        <strain evidence="6">P19_London_7_VIM_2_05_10</strain>
    </source>
</reference>
<dbReference type="RefSeq" id="WP_003094943.1">
    <property type="nucleotide sequence ID" value="NZ_AP014622.1"/>
</dbReference>
<dbReference type="Proteomes" id="UP000045039">
    <property type="component" value="Unassembled WGS sequence"/>
</dbReference>
<evidence type="ECO:0000313" key="4">
    <source>
        <dbReference type="EMBL" id="RMS45405.1"/>
    </source>
</evidence>
<dbReference type="InterPro" id="IPR018551">
    <property type="entry name" value="DUF2007"/>
</dbReference>
<dbReference type="EMBL" id="WOAD01000012">
    <property type="protein sequence ID" value="MUI36540.1"/>
    <property type="molecule type" value="Genomic_DNA"/>
</dbReference>